<dbReference type="EMBL" id="QNUK01000041">
    <property type="protein sequence ID" value="KAF5905639.1"/>
    <property type="molecule type" value="Genomic_DNA"/>
</dbReference>
<keyword evidence="2" id="KW-1185">Reference proteome</keyword>
<dbReference type="AlphaFoldDB" id="A0A8J4X8H5"/>
<evidence type="ECO:0000313" key="1">
    <source>
        <dbReference type="EMBL" id="KAF5905639.1"/>
    </source>
</evidence>
<accession>A0A8J4X8H5</accession>
<organism evidence="1 2">
    <name type="scientific">Clarias magur</name>
    <name type="common">Asian catfish</name>
    <name type="synonym">Macropteronotus magur</name>
    <dbReference type="NCBI Taxonomy" id="1594786"/>
    <lineage>
        <taxon>Eukaryota</taxon>
        <taxon>Metazoa</taxon>
        <taxon>Chordata</taxon>
        <taxon>Craniata</taxon>
        <taxon>Vertebrata</taxon>
        <taxon>Euteleostomi</taxon>
        <taxon>Actinopterygii</taxon>
        <taxon>Neopterygii</taxon>
        <taxon>Teleostei</taxon>
        <taxon>Ostariophysi</taxon>
        <taxon>Siluriformes</taxon>
        <taxon>Clariidae</taxon>
        <taxon>Clarias</taxon>
    </lineage>
</organism>
<feature type="non-terminal residue" evidence="1">
    <location>
        <position position="1"/>
    </location>
</feature>
<reference evidence="1" key="1">
    <citation type="submission" date="2020-07" db="EMBL/GenBank/DDBJ databases">
        <title>Clarias magur genome sequencing, assembly and annotation.</title>
        <authorList>
            <person name="Kushwaha B."/>
            <person name="Kumar R."/>
            <person name="Das P."/>
            <person name="Joshi C.G."/>
            <person name="Kumar D."/>
            <person name="Nagpure N.S."/>
            <person name="Pandey M."/>
            <person name="Agarwal S."/>
            <person name="Srivastava S."/>
            <person name="Singh M."/>
            <person name="Sahoo L."/>
            <person name="Jayasankar P."/>
            <person name="Meher P.K."/>
            <person name="Koringa P.G."/>
            <person name="Iquebal M.A."/>
            <person name="Das S.P."/>
            <person name="Bit A."/>
            <person name="Patnaik S."/>
            <person name="Patel N."/>
            <person name="Shah T.M."/>
            <person name="Hinsu A."/>
            <person name="Jena J.K."/>
        </authorList>
    </citation>
    <scope>NUCLEOTIDE SEQUENCE</scope>
    <source>
        <strain evidence="1">CIFAMagur01</strain>
        <tissue evidence="1">Testis</tissue>
    </source>
</reference>
<evidence type="ECO:0000313" key="2">
    <source>
        <dbReference type="Proteomes" id="UP000727407"/>
    </source>
</evidence>
<protein>
    <submittedName>
        <fullName evidence="1">Protein FAM19A2-like</fullName>
    </submittedName>
</protein>
<comment type="caution">
    <text evidence="1">The sequence shown here is derived from an EMBL/GenBank/DDBJ whole genome shotgun (WGS) entry which is preliminary data.</text>
</comment>
<sequence length="77" mass="8685">MLTNCLKGGCGFGLNSVLARQMRERELQCVGKKVLLLGVCLLSLWGQLSLASSHRSHIVNEARMFAWNLENRNLENR</sequence>
<gene>
    <name evidence="1" type="ORF">DAT39_004608</name>
</gene>
<dbReference type="Proteomes" id="UP000727407">
    <property type="component" value="Unassembled WGS sequence"/>
</dbReference>
<name>A0A8J4X8H5_CLAMG</name>
<proteinExistence type="predicted"/>